<keyword evidence="3" id="KW-1185">Reference proteome</keyword>
<organism evidence="2 3">
    <name type="scientific">Aquamicrobium zhengzhouense</name>
    <dbReference type="NCBI Taxonomy" id="2781738"/>
    <lineage>
        <taxon>Bacteria</taxon>
        <taxon>Pseudomonadati</taxon>
        <taxon>Pseudomonadota</taxon>
        <taxon>Alphaproteobacteria</taxon>
        <taxon>Hyphomicrobiales</taxon>
        <taxon>Phyllobacteriaceae</taxon>
        <taxon>Aquamicrobium</taxon>
    </lineage>
</organism>
<dbReference type="RefSeq" id="WP_198476385.1">
    <property type="nucleotide sequence ID" value="NZ_JADGMQ010000005.1"/>
</dbReference>
<dbReference type="Proteomes" id="UP000601789">
    <property type="component" value="Unassembled WGS sequence"/>
</dbReference>
<evidence type="ECO:0000313" key="2">
    <source>
        <dbReference type="EMBL" id="MBI1620982.1"/>
    </source>
</evidence>
<evidence type="ECO:0000313" key="3">
    <source>
        <dbReference type="Proteomes" id="UP000601789"/>
    </source>
</evidence>
<reference evidence="2 3" key="1">
    <citation type="submission" date="2020-10" db="EMBL/GenBank/DDBJ databases">
        <title>Aquamicrobium zhengzhouensis sp. nov., a exopolysaccharide producing bacterium isolated from farmland soil.</title>
        <authorList>
            <person name="Wang X."/>
        </authorList>
    </citation>
    <scope>NUCLEOTIDE SEQUENCE [LARGE SCALE GENOMIC DNA]</scope>
    <source>
        <strain evidence="3">cd-1</strain>
    </source>
</reference>
<dbReference type="EMBL" id="JADGMQ010000005">
    <property type="protein sequence ID" value="MBI1620982.1"/>
    <property type="molecule type" value="Genomic_DNA"/>
</dbReference>
<accession>A0ABS0SCF3</accession>
<comment type="caution">
    <text evidence="2">The sequence shown here is derived from an EMBL/GenBank/DDBJ whole genome shotgun (WGS) entry which is preliminary data.</text>
</comment>
<proteinExistence type="predicted"/>
<keyword evidence="1" id="KW-0732">Signal</keyword>
<dbReference type="PROSITE" id="PS51257">
    <property type="entry name" value="PROKAR_LIPOPROTEIN"/>
    <property type="match status" value="1"/>
</dbReference>
<feature type="signal peptide" evidence="1">
    <location>
        <begin position="1"/>
        <end position="23"/>
    </location>
</feature>
<evidence type="ECO:0000256" key="1">
    <source>
        <dbReference type="SAM" id="SignalP"/>
    </source>
</evidence>
<gene>
    <name evidence="2" type="ORF">IOD40_09940</name>
</gene>
<sequence>MRLRPVAFIGVMAALALGGCAGARSSGAAHHVAAGAAAGVVGTEPQTPAIEPGIVPLTLEQDRQVSGVRPGS</sequence>
<name>A0ABS0SCF3_9HYPH</name>
<protein>
    <submittedName>
        <fullName evidence="2">Uncharacterized protein</fullName>
    </submittedName>
</protein>
<feature type="chain" id="PRO_5047328614" evidence="1">
    <location>
        <begin position="24"/>
        <end position="72"/>
    </location>
</feature>